<dbReference type="Pfam" id="PF08447">
    <property type="entry name" value="PAS_3"/>
    <property type="match status" value="1"/>
</dbReference>
<dbReference type="InterPro" id="IPR000700">
    <property type="entry name" value="PAS-assoc_C"/>
</dbReference>
<dbReference type="PROSITE" id="PS50112">
    <property type="entry name" value="PAS"/>
    <property type="match status" value="2"/>
</dbReference>
<feature type="domain" description="PAC" evidence="5">
    <location>
        <begin position="85"/>
        <end position="137"/>
    </location>
</feature>
<dbReference type="PROSITE" id="PS50885">
    <property type="entry name" value="HAMP"/>
    <property type="match status" value="1"/>
</dbReference>
<sequence length="401" mass="43920">EGLGTDNERAMDLEGQLQAISKVMGVISFDMDGTIIDINQNFLNVVGYTRDEVIGQHHRMFAEPSVAASAGYAEFWAKLNRAEFDAGEYKRLAKGGREVWLQASYNPILNADGKPFKVVKYATDITSDKLQNADISCQLDAIDKAMGVISFNMDGIITDINQNFLNVVGYTRDEVVGKHHRMFAEPSMAASPEYAEFWAKLNRGEYDAGEYKRIGKGGKEVWLQASYNPILDLNGKPYRVVKYASDITENKQLQMTVEKVMMDTSAVMSALSSGDLTQSLEGQYEGEFAMLQTAINQTISKLAETVKEINETASSIAMASSEISEGNIDLSQRTEEQASSLEETASSMEELTSTVRQNSDNARQANQLAANAREQAEKGGAVIKNAISAMTAISASSKKVT</sequence>
<dbReference type="InterPro" id="IPR000014">
    <property type="entry name" value="PAS"/>
</dbReference>
<feature type="domain" description="HAMP" evidence="6">
    <location>
        <begin position="265"/>
        <end position="307"/>
    </location>
</feature>
<dbReference type="AlphaFoldDB" id="A0A0F8YDG5"/>
<evidence type="ECO:0000259" key="3">
    <source>
        <dbReference type="PROSITE" id="PS50111"/>
    </source>
</evidence>
<evidence type="ECO:0008006" key="8">
    <source>
        <dbReference type="Google" id="ProtNLM"/>
    </source>
</evidence>
<dbReference type="PANTHER" id="PTHR24422">
    <property type="entry name" value="CHEMOTAXIS PROTEIN METHYLTRANSFERASE"/>
    <property type="match status" value="1"/>
</dbReference>
<evidence type="ECO:0000313" key="7">
    <source>
        <dbReference type="EMBL" id="KKK79418.1"/>
    </source>
</evidence>
<dbReference type="Gene3D" id="3.30.450.20">
    <property type="entry name" value="PAS domain"/>
    <property type="match status" value="2"/>
</dbReference>
<dbReference type="Pfam" id="PF18947">
    <property type="entry name" value="HAMP_2"/>
    <property type="match status" value="1"/>
</dbReference>
<dbReference type="PANTHER" id="PTHR24422:SF10">
    <property type="entry name" value="CHEMOTAXIS PROTEIN METHYLTRANSFERASE 2"/>
    <property type="match status" value="1"/>
</dbReference>
<dbReference type="Pfam" id="PF13426">
    <property type="entry name" value="PAS_9"/>
    <property type="match status" value="1"/>
</dbReference>
<reference evidence="7" key="1">
    <citation type="journal article" date="2015" name="Nature">
        <title>Complex archaea that bridge the gap between prokaryotes and eukaryotes.</title>
        <authorList>
            <person name="Spang A."/>
            <person name="Saw J.H."/>
            <person name="Jorgensen S.L."/>
            <person name="Zaremba-Niedzwiedzka K."/>
            <person name="Martijn J."/>
            <person name="Lind A.E."/>
            <person name="van Eijk R."/>
            <person name="Schleper C."/>
            <person name="Guy L."/>
            <person name="Ettema T.J."/>
        </authorList>
    </citation>
    <scope>NUCLEOTIDE SEQUENCE</scope>
</reference>
<feature type="domain" description="Methyl-accepting transducer" evidence="3">
    <location>
        <begin position="312"/>
        <end position="401"/>
    </location>
</feature>
<dbReference type="InterPro" id="IPR001610">
    <property type="entry name" value="PAC"/>
</dbReference>
<dbReference type="PROSITE" id="PS50111">
    <property type="entry name" value="CHEMOTAXIS_TRANSDUC_2"/>
    <property type="match status" value="1"/>
</dbReference>
<feature type="domain" description="PAC" evidence="5">
    <location>
        <begin position="207"/>
        <end position="259"/>
    </location>
</feature>
<dbReference type="SMART" id="SM00304">
    <property type="entry name" value="HAMP"/>
    <property type="match status" value="1"/>
</dbReference>
<proteinExistence type="inferred from homology"/>
<dbReference type="GO" id="GO:0007165">
    <property type="term" value="P:signal transduction"/>
    <property type="evidence" value="ECO:0007669"/>
    <property type="project" value="InterPro"/>
</dbReference>
<evidence type="ECO:0000259" key="5">
    <source>
        <dbReference type="PROSITE" id="PS50113"/>
    </source>
</evidence>
<organism evidence="7">
    <name type="scientific">marine sediment metagenome</name>
    <dbReference type="NCBI Taxonomy" id="412755"/>
    <lineage>
        <taxon>unclassified sequences</taxon>
        <taxon>metagenomes</taxon>
        <taxon>ecological metagenomes</taxon>
    </lineage>
</organism>
<feature type="domain" description="PAS" evidence="4">
    <location>
        <begin position="148"/>
        <end position="178"/>
    </location>
</feature>
<evidence type="ECO:0000259" key="4">
    <source>
        <dbReference type="PROSITE" id="PS50112"/>
    </source>
</evidence>
<dbReference type="InterPro" id="IPR003660">
    <property type="entry name" value="HAMP_dom"/>
</dbReference>
<comment type="similarity">
    <text evidence="1">Belongs to the methyl-accepting chemotaxis (MCP) protein family.</text>
</comment>
<comment type="caution">
    <text evidence="7">The sequence shown here is derived from an EMBL/GenBank/DDBJ whole genome shotgun (WGS) entry which is preliminary data.</text>
</comment>
<dbReference type="EMBL" id="LAZR01054037">
    <property type="protein sequence ID" value="KKK79418.1"/>
    <property type="molecule type" value="Genomic_DNA"/>
</dbReference>
<dbReference type="InterPro" id="IPR013655">
    <property type="entry name" value="PAS_fold_3"/>
</dbReference>
<accession>A0A0F8YDG5</accession>
<dbReference type="SMART" id="SM00091">
    <property type="entry name" value="PAS"/>
    <property type="match status" value="2"/>
</dbReference>
<feature type="non-terminal residue" evidence="7">
    <location>
        <position position="1"/>
    </location>
</feature>
<dbReference type="InterPro" id="IPR004089">
    <property type="entry name" value="MCPsignal_dom"/>
</dbReference>
<dbReference type="SMART" id="SM00086">
    <property type="entry name" value="PAC"/>
    <property type="match status" value="2"/>
</dbReference>
<dbReference type="InterPro" id="IPR050903">
    <property type="entry name" value="Bact_Chemotaxis_MeTrfase"/>
</dbReference>
<evidence type="ECO:0000256" key="1">
    <source>
        <dbReference type="ARBA" id="ARBA00029447"/>
    </source>
</evidence>
<dbReference type="CDD" id="cd00130">
    <property type="entry name" value="PAS"/>
    <property type="match status" value="2"/>
</dbReference>
<feature type="non-terminal residue" evidence="7">
    <location>
        <position position="401"/>
    </location>
</feature>
<dbReference type="SUPFAM" id="SSF58104">
    <property type="entry name" value="Methyl-accepting chemotaxis protein (MCP) signaling domain"/>
    <property type="match status" value="1"/>
</dbReference>
<dbReference type="GO" id="GO:0016020">
    <property type="term" value="C:membrane"/>
    <property type="evidence" value="ECO:0007669"/>
    <property type="project" value="InterPro"/>
</dbReference>
<evidence type="ECO:0000256" key="2">
    <source>
        <dbReference type="SAM" id="MobiDB-lite"/>
    </source>
</evidence>
<dbReference type="InterPro" id="IPR035965">
    <property type="entry name" value="PAS-like_dom_sf"/>
</dbReference>
<dbReference type="PROSITE" id="PS50113">
    <property type="entry name" value="PAC"/>
    <property type="match status" value="2"/>
</dbReference>
<gene>
    <name evidence="7" type="ORF">LCGC14_2833710</name>
</gene>
<dbReference type="SUPFAM" id="SSF55785">
    <property type="entry name" value="PYP-like sensor domain (PAS domain)"/>
    <property type="match status" value="2"/>
</dbReference>
<evidence type="ECO:0000259" key="6">
    <source>
        <dbReference type="PROSITE" id="PS50885"/>
    </source>
</evidence>
<feature type="domain" description="PAS" evidence="4">
    <location>
        <begin position="26"/>
        <end position="56"/>
    </location>
</feature>
<dbReference type="NCBIfam" id="TIGR00229">
    <property type="entry name" value="sensory_box"/>
    <property type="match status" value="2"/>
</dbReference>
<protein>
    <recommendedName>
        <fullName evidence="8">Methyl-accepting chemotaxis protein</fullName>
    </recommendedName>
</protein>
<feature type="region of interest" description="Disordered" evidence="2">
    <location>
        <begin position="326"/>
        <end position="359"/>
    </location>
</feature>
<name>A0A0F8YDG5_9ZZZZ</name>
<dbReference type="Gene3D" id="1.10.287.950">
    <property type="entry name" value="Methyl-accepting chemotaxis protein"/>
    <property type="match status" value="1"/>
</dbReference>
<feature type="compositionally biased region" description="Polar residues" evidence="2">
    <location>
        <begin position="337"/>
        <end position="359"/>
    </location>
</feature>